<dbReference type="GO" id="GO:0030288">
    <property type="term" value="C:outer membrane-bounded periplasmic space"/>
    <property type="evidence" value="ECO:0007669"/>
    <property type="project" value="TreeGrafter"/>
</dbReference>
<evidence type="ECO:0000313" key="6">
    <source>
        <dbReference type="Proteomes" id="UP000184301"/>
    </source>
</evidence>
<protein>
    <submittedName>
        <fullName evidence="5">N-acetylmuramoyl-L-alanine amidase</fullName>
    </submittedName>
</protein>
<dbReference type="GO" id="GO:0009253">
    <property type="term" value="P:peptidoglycan catabolic process"/>
    <property type="evidence" value="ECO:0007669"/>
    <property type="project" value="InterPro"/>
</dbReference>
<dbReference type="InterPro" id="IPR002508">
    <property type="entry name" value="MurNAc-LAA_cat"/>
</dbReference>
<gene>
    <name evidence="5" type="ORF">SAMN02745243_02414</name>
</gene>
<evidence type="ECO:0000256" key="3">
    <source>
        <dbReference type="SAM" id="SignalP"/>
    </source>
</evidence>
<dbReference type="Gene3D" id="3.40.630.40">
    <property type="entry name" value="Zn-dependent exopeptidases"/>
    <property type="match status" value="1"/>
</dbReference>
<feature type="compositionally biased region" description="Basic and acidic residues" evidence="2">
    <location>
        <begin position="34"/>
        <end position="91"/>
    </location>
</feature>
<dbReference type="STRING" id="1121950.SAMN02745243_02414"/>
<dbReference type="SUPFAM" id="SSF53187">
    <property type="entry name" value="Zn-dependent exopeptidases"/>
    <property type="match status" value="1"/>
</dbReference>
<dbReference type="AlphaFoldDB" id="A0A1M6QG59"/>
<feature type="region of interest" description="Disordered" evidence="2">
    <location>
        <begin position="34"/>
        <end position="143"/>
    </location>
</feature>
<name>A0A1M6QG59_9FIRM</name>
<reference evidence="5 6" key="1">
    <citation type="submission" date="2016-11" db="EMBL/GenBank/DDBJ databases">
        <authorList>
            <person name="Jaros S."/>
            <person name="Januszkiewicz K."/>
            <person name="Wedrychowicz H."/>
        </authorList>
    </citation>
    <scope>NUCLEOTIDE SEQUENCE [LARGE SCALE GENOMIC DNA]</scope>
    <source>
        <strain evidence="5 6">DSM 15480</strain>
    </source>
</reference>
<keyword evidence="3" id="KW-0732">Signal</keyword>
<evidence type="ECO:0000259" key="4">
    <source>
        <dbReference type="SMART" id="SM00646"/>
    </source>
</evidence>
<dbReference type="Proteomes" id="UP000184301">
    <property type="component" value="Unassembled WGS sequence"/>
</dbReference>
<feature type="domain" description="MurNAc-LAA" evidence="4">
    <location>
        <begin position="189"/>
        <end position="308"/>
    </location>
</feature>
<sequence length="313" mass="33368">MNKKKKMILAGCCVIAALALGGGYLVYQNQQVRAEAEKKSEEQAAVKKEAAAKVKAEKEEKAEKEAEAQKKAEEEAQKKAEEEAARKKAEEEAAAQAAAKPGTGKIVAIDPGHMSQSVDPYDTEPNGPGSDEMKAKDTSGTSGSYTGLPEYQLNLDVSLKLRTALEALGYQVVLTRDTNDLKLSCIERAAIANDSGADIYIRIHANGSENGDASGALALIPSAENAYNGNLYEPSNRLAQCVLDAYCGATGFGNLGVQCNDTMTGNNWSSIPVMILEMGFMTNESDDMQMADDAFQNAMVQGIVDGINAYYGQ</sequence>
<dbReference type="Pfam" id="PF01520">
    <property type="entry name" value="Amidase_3"/>
    <property type="match status" value="1"/>
</dbReference>
<keyword evidence="6" id="KW-1185">Reference proteome</keyword>
<evidence type="ECO:0000256" key="1">
    <source>
        <dbReference type="ARBA" id="ARBA00022801"/>
    </source>
</evidence>
<dbReference type="RefSeq" id="WP_242945412.1">
    <property type="nucleotide sequence ID" value="NZ_FQZY01000034.1"/>
</dbReference>
<dbReference type="CDD" id="cd02696">
    <property type="entry name" value="MurNAc-LAA"/>
    <property type="match status" value="1"/>
</dbReference>
<feature type="chain" id="PRO_5039640459" evidence="3">
    <location>
        <begin position="22"/>
        <end position="313"/>
    </location>
</feature>
<organism evidence="5 6">
    <name type="scientific">Hespellia stercorisuis DSM 15480</name>
    <dbReference type="NCBI Taxonomy" id="1121950"/>
    <lineage>
        <taxon>Bacteria</taxon>
        <taxon>Bacillati</taxon>
        <taxon>Bacillota</taxon>
        <taxon>Clostridia</taxon>
        <taxon>Lachnospirales</taxon>
        <taxon>Lachnospiraceae</taxon>
        <taxon>Hespellia</taxon>
    </lineage>
</organism>
<dbReference type="EMBL" id="FQZY01000034">
    <property type="protein sequence ID" value="SHK19201.1"/>
    <property type="molecule type" value="Genomic_DNA"/>
</dbReference>
<proteinExistence type="predicted"/>
<feature type="signal peptide" evidence="3">
    <location>
        <begin position="1"/>
        <end position="21"/>
    </location>
</feature>
<keyword evidence="1" id="KW-0378">Hydrolase</keyword>
<dbReference type="SMART" id="SM00646">
    <property type="entry name" value="Ami_3"/>
    <property type="match status" value="1"/>
</dbReference>
<dbReference type="PANTHER" id="PTHR30404">
    <property type="entry name" value="N-ACETYLMURAMOYL-L-ALANINE AMIDASE"/>
    <property type="match status" value="1"/>
</dbReference>
<evidence type="ECO:0000313" key="5">
    <source>
        <dbReference type="EMBL" id="SHK19201.1"/>
    </source>
</evidence>
<evidence type="ECO:0000256" key="2">
    <source>
        <dbReference type="SAM" id="MobiDB-lite"/>
    </source>
</evidence>
<dbReference type="GO" id="GO:0008745">
    <property type="term" value="F:N-acetylmuramoyl-L-alanine amidase activity"/>
    <property type="evidence" value="ECO:0007669"/>
    <property type="project" value="InterPro"/>
</dbReference>
<dbReference type="PANTHER" id="PTHR30404:SF0">
    <property type="entry name" value="N-ACETYLMURAMOYL-L-ALANINE AMIDASE AMIC"/>
    <property type="match status" value="1"/>
</dbReference>
<accession>A0A1M6QG59</accession>
<dbReference type="InterPro" id="IPR050695">
    <property type="entry name" value="N-acetylmuramoyl_amidase_3"/>
</dbReference>